<feature type="compositionally biased region" description="Polar residues" evidence="1">
    <location>
        <begin position="103"/>
        <end position="123"/>
    </location>
</feature>
<name>Q49JA6_9GAMM</name>
<organism evidence="2">
    <name type="scientific">Legionella waltersii</name>
    <dbReference type="NCBI Taxonomy" id="66969"/>
    <lineage>
        <taxon>Bacteria</taxon>
        <taxon>Pseudomonadati</taxon>
        <taxon>Pseudomonadota</taxon>
        <taxon>Gammaproteobacteria</taxon>
        <taxon>Legionellales</taxon>
        <taxon>Legionellaceae</taxon>
        <taxon>Legionella</taxon>
    </lineage>
</organism>
<proteinExistence type="predicted"/>
<sequence length="123" mass="13610">MFQKQGVLKVTFSKLSTQQAITTLKGAAEEVFNALDKNIEGLNKMARFMQNSGRDQDGSMDLSLAKELIAEVEKIIKEPPALEQRSDAQRDAITLFRRAAQAVTDTSPTRETNEQTSTSTKGF</sequence>
<accession>Q49JA6</accession>
<dbReference type="AlphaFoldDB" id="Q49JA6"/>
<feature type="region of interest" description="Disordered" evidence="1">
    <location>
        <begin position="99"/>
        <end position="123"/>
    </location>
</feature>
<evidence type="ECO:0000256" key="1">
    <source>
        <dbReference type="SAM" id="MobiDB-lite"/>
    </source>
</evidence>
<reference evidence="2" key="1">
    <citation type="journal article" date="2005" name="Proc. Natl. Acad. Sci. U.S.A.">
        <title>Coevolution between nonhomologous but functionally similar proteins and their conserved partners in the Legionella pathogenesis system.</title>
        <authorList>
            <person name="Feldman M."/>
            <person name="Zusman T."/>
            <person name="Hagag S."/>
            <person name="Segal G."/>
        </authorList>
    </citation>
    <scope>NUCLEOTIDE SEQUENCE</scope>
</reference>
<protein>
    <submittedName>
        <fullName evidence="2">Uncharacterized protein</fullName>
    </submittedName>
</protein>
<dbReference type="EMBL" id="AY860648">
    <property type="protein sequence ID" value="AAX56170.1"/>
    <property type="molecule type" value="Genomic_DNA"/>
</dbReference>
<evidence type="ECO:0000313" key="2">
    <source>
        <dbReference type="EMBL" id="AAX56170.1"/>
    </source>
</evidence>